<gene>
    <name evidence="11" type="ORF">AUP43_01265</name>
</gene>
<comment type="caution">
    <text evidence="11">The sequence shown here is derived from an EMBL/GenBank/DDBJ whole genome shotgun (WGS) entry which is preliminary data.</text>
</comment>
<dbReference type="Proteomes" id="UP000076400">
    <property type="component" value="Unassembled WGS sequence"/>
</dbReference>
<keyword evidence="6" id="KW-0812">Transmembrane</keyword>
<dbReference type="RefSeq" id="WP_067554284.1">
    <property type="nucleotide sequence ID" value="NZ_LPXN01000094.1"/>
</dbReference>
<keyword evidence="12" id="KW-1185">Reference proteome</keyword>
<dbReference type="OrthoDB" id="7350029at2"/>
<protein>
    <recommendedName>
        <fullName evidence="10">Flagellar protein FliL</fullName>
    </recommendedName>
</protein>
<evidence type="ECO:0000256" key="6">
    <source>
        <dbReference type="ARBA" id="ARBA00022692"/>
    </source>
</evidence>
<keyword evidence="7 10" id="KW-0283">Flagellar rotation</keyword>
<comment type="function">
    <text evidence="1 10">Controls the rotational direction of flagella during chemotaxis.</text>
</comment>
<dbReference type="GO" id="GO:0006935">
    <property type="term" value="P:chemotaxis"/>
    <property type="evidence" value="ECO:0007669"/>
    <property type="project" value="UniProtKB-KW"/>
</dbReference>
<reference evidence="11 12" key="1">
    <citation type="submission" date="2015-12" db="EMBL/GenBank/DDBJ databases">
        <title>Genome sequence of Oceanibaculum pacificum MCCC 1A02656.</title>
        <authorList>
            <person name="Lu L."/>
            <person name="Lai Q."/>
            <person name="Shao Z."/>
            <person name="Qian P."/>
        </authorList>
    </citation>
    <scope>NUCLEOTIDE SEQUENCE [LARGE SCALE GENOMIC DNA]</scope>
    <source>
        <strain evidence="11 12">MCCC 1A02656</strain>
    </source>
</reference>
<dbReference type="Pfam" id="PF03748">
    <property type="entry name" value="FliL"/>
    <property type="match status" value="1"/>
</dbReference>
<evidence type="ECO:0000313" key="11">
    <source>
        <dbReference type="EMBL" id="KZD09837.1"/>
    </source>
</evidence>
<dbReference type="GO" id="GO:0009425">
    <property type="term" value="C:bacterial-type flagellum basal body"/>
    <property type="evidence" value="ECO:0007669"/>
    <property type="project" value="InterPro"/>
</dbReference>
<evidence type="ECO:0000256" key="9">
    <source>
        <dbReference type="ARBA" id="ARBA00023136"/>
    </source>
</evidence>
<evidence type="ECO:0000256" key="7">
    <source>
        <dbReference type="ARBA" id="ARBA00022779"/>
    </source>
</evidence>
<keyword evidence="8" id="KW-1133">Transmembrane helix</keyword>
<evidence type="ECO:0000256" key="8">
    <source>
        <dbReference type="ARBA" id="ARBA00022989"/>
    </source>
</evidence>
<dbReference type="EMBL" id="LPXN01000094">
    <property type="protein sequence ID" value="KZD09837.1"/>
    <property type="molecule type" value="Genomic_DNA"/>
</dbReference>
<evidence type="ECO:0000313" key="12">
    <source>
        <dbReference type="Proteomes" id="UP000076400"/>
    </source>
</evidence>
<comment type="similarity">
    <text evidence="3 10">Belongs to the FliL family.</text>
</comment>
<dbReference type="InterPro" id="IPR005503">
    <property type="entry name" value="FliL"/>
</dbReference>
<dbReference type="STRING" id="580166.AUP43_01265"/>
<evidence type="ECO:0000256" key="5">
    <source>
        <dbReference type="ARBA" id="ARBA00022500"/>
    </source>
</evidence>
<proteinExistence type="inferred from homology"/>
<organism evidence="11 12">
    <name type="scientific">Oceanibaculum pacificum</name>
    <dbReference type="NCBI Taxonomy" id="580166"/>
    <lineage>
        <taxon>Bacteria</taxon>
        <taxon>Pseudomonadati</taxon>
        <taxon>Pseudomonadota</taxon>
        <taxon>Alphaproteobacteria</taxon>
        <taxon>Rhodospirillales</taxon>
        <taxon>Oceanibaculaceae</taxon>
        <taxon>Oceanibaculum</taxon>
    </lineage>
</organism>
<comment type="subcellular location">
    <subcellularLocation>
        <location evidence="10">Cell inner membrane</location>
    </subcellularLocation>
    <subcellularLocation>
        <location evidence="2">Cell membrane</location>
        <topology evidence="2">Single-pass membrane protein</topology>
    </subcellularLocation>
</comment>
<accession>A0A154W8I9</accession>
<name>A0A154W8I9_9PROT</name>
<dbReference type="GO" id="GO:0005886">
    <property type="term" value="C:plasma membrane"/>
    <property type="evidence" value="ECO:0007669"/>
    <property type="project" value="UniProtKB-SubCell"/>
</dbReference>
<keyword evidence="4" id="KW-1003">Cell membrane</keyword>
<dbReference type="GO" id="GO:0071973">
    <property type="term" value="P:bacterial-type flagellum-dependent cell motility"/>
    <property type="evidence" value="ECO:0007669"/>
    <property type="project" value="InterPro"/>
</dbReference>
<keyword evidence="5 10" id="KW-0145">Chemotaxis</keyword>
<keyword evidence="9 10" id="KW-0472">Membrane</keyword>
<evidence type="ECO:0000256" key="2">
    <source>
        <dbReference type="ARBA" id="ARBA00004162"/>
    </source>
</evidence>
<sequence>MKIVIILVVLLALIGGGGFAAWTFMPEIVRPLLGMDVPAGMEKPKPPPPTSVIDLEPMVMPLFENGTVRRFFVMEMSVEVYQPDGPVQLQRQLPRLQDAYLVYLLSLQSKGMGPGQVDLAFLKERLLKVTRDVLGPNVVHDLLFKNVFERPVS</sequence>
<evidence type="ECO:0000256" key="3">
    <source>
        <dbReference type="ARBA" id="ARBA00008281"/>
    </source>
</evidence>
<evidence type="ECO:0000256" key="10">
    <source>
        <dbReference type="RuleBase" id="RU364125"/>
    </source>
</evidence>
<dbReference type="AlphaFoldDB" id="A0A154W8I9"/>
<keyword evidence="10" id="KW-0997">Cell inner membrane</keyword>
<evidence type="ECO:0000256" key="1">
    <source>
        <dbReference type="ARBA" id="ARBA00002254"/>
    </source>
</evidence>
<evidence type="ECO:0000256" key="4">
    <source>
        <dbReference type="ARBA" id="ARBA00022475"/>
    </source>
</evidence>